<evidence type="ECO:0000259" key="2">
    <source>
        <dbReference type="Pfam" id="PF06527"/>
    </source>
</evidence>
<protein>
    <recommendedName>
        <fullName evidence="2">TniQ domain-containing protein</fullName>
    </recommendedName>
</protein>
<feature type="domain" description="TniQ" evidence="2">
    <location>
        <begin position="7"/>
        <end position="151"/>
    </location>
</feature>
<evidence type="ECO:0000313" key="3">
    <source>
        <dbReference type="EMBL" id="KMS74108.1"/>
    </source>
</evidence>
<dbReference type="Proteomes" id="UP000037432">
    <property type="component" value="Unassembled WGS sequence"/>
</dbReference>
<dbReference type="EMBL" id="LFNT01000015">
    <property type="protein sequence ID" value="KMS74108.1"/>
    <property type="molecule type" value="Genomic_DNA"/>
</dbReference>
<feature type="region of interest" description="Disordered" evidence="1">
    <location>
        <begin position="171"/>
        <end position="251"/>
    </location>
</feature>
<sequence length="511" mass="55157">MTGTPLPRSLDPAQGELLAGYLLRLAHRIGISPLDLAHRCGLTAGTTFPTHHLVRLDGNQARQTATVCRLILPEVHALTLATQAPSYPPLHPVYLGRHQSQIDMANDGWVFTAFSRYCPACLADTAGLPGGSVWQGSWRLPHIFLCTRHHRILDWRCPHCQAPAFSNGYQADGRWRPTQLTPSPRSRLHPAQCRHRPGTGRDPACAQRLDHPSATSKGPTEAMVHAQQPLSAAARSVAGQQVESLGGPTSPQRFLNDVRAATLAICSTWPATAEALTSTEHLDAVAAHAETLSRAPAERSGAQRDGWLARSVDHPPGDPLRAAALMALVVRILDDPDGQTVLARMLSRLPSSRAGYRRLKRLAPHCSPGMNTAIDESTHLRHGTVGPPALFPQPPSHQGLLDPKNIPQHLPNAWAWPLDELNGPATQLRRDAAIRLVQMTRGGSRAAAARYLGITPGALQSATVTIRAWQKMPGNADAYQDALQRIAEIAAATEAPFSTRLTAPDEMTVGP</sequence>
<dbReference type="InterPro" id="IPR009492">
    <property type="entry name" value="TniQ"/>
</dbReference>
<evidence type="ECO:0000256" key="1">
    <source>
        <dbReference type="SAM" id="MobiDB-lite"/>
    </source>
</evidence>
<dbReference type="Pfam" id="PF06527">
    <property type="entry name" value="TniQ"/>
    <property type="match status" value="1"/>
</dbReference>
<dbReference type="PATRIC" id="fig|1938.3.peg.9856"/>
<organism evidence="3 4">
    <name type="scientific">Streptomyces viridochromogenes</name>
    <dbReference type="NCBI Taxonomy" id="1938"/>
    <lineage>
        <taxon>Bacteria</taxon>
        <taxon>Bacillati</taxon>
        <taxon>Actinomycetota</taxon>
        <taxon>Actinomycetes</taxon>
        <taxon>Kitasatosporales</taxon>
        <taxon>Streptomycetaceae</taxon>
        <taxon>Streptomyces</taxon>
    </lineage>
</organism>
<comment type="caution">
    <text evidence="3">The sequence shown here is derived from an EMBL/GenBank/DDBJ whole genome shotgun (WGS) entry which is preliminary data.</text>
</comment>
<reference evidence="3 4" key="1">
    <citation type="submission" date="2015-06" db="EMBL/GenBank/DDBJ databases">
        <authorList>
            <person name="Ju K.-S."/>
            <person name="Doroghazi J.R."/>
            <person name="Metcalf W.W."/>
        </authorList>
    </citation>
    <scope>NUCLEOTIDE SEQUENCE [LARGE SCALE GENOMIC DNA]</scope>
    <source>
        <strain evidence="3 4">NRRL 3414</strain>
    </source>
</reference>
<proteinExistence type="predicted"/>
<dbReference type="AlphaFoldDB" id="A0A0J7ZG09"/>
<accession>A0A0J7ZG09</accession>
<dbReference type="RefSeq" id="WP_048581874.1">
    <property type="nucleotide sequence ID" value="NZ_LFNT01000015.1"/>
</dbReference>
<feature type="compositionally biased region" description="Basic residues" evidence="1">
    <location>
        <begin position="186"/>
        <end position="198"/>
    </location>
</feature>
<gene>
    <name evidence="3" type="ORF">ACM01_15960</name>
</gene>
<evidence type="ECO:0000313" key="4">
    <source>
        <dbReference type="Proteomes" id="UP000037432"/>
    </source>
</evidence>
<feature type="compositionally biased region" description="Polar residues" evidence="1">
    <location>
        <begin position="238"/>
        <end position="251"/>
    </location>
</feature>
<name>A0A0J7ZG09_STRVR</name>
<dbReference type="OrthoDB" id="3874088at2"/>